<dbReference type="EMBL" id="LFYR01001054">
    <property type="protein sequence ID" value="KMZ65252.1"/>
    <property type="molecule type" value="Genomic_DNA"/>
</dbReference>
<proteinExistence type="predicted"/>
<dbReference type="Proteomes" id="UP000036987">
    <property type="component" value="Unassembled WGS sequence"/>
</dbReference>
<gene>
    <name evidence="1" type="ORF">ZOSMA_32G00360</name>
</gene>
<accession>A0A0K9PAI8</accession>
<comment type="caution">
    <text evidence="1">The sequence shown here is derived from an EMBL/GenBank/DDBJ whole genome shotgun (WGS) entry which is preliminary data.</text>
</comment>
<sequence length="20" mass="2302">MFGQRKLPLNLTVKISKIQS</sequence>
<dbReference type="AlphaFoldDB" id="A0A0K9PAI8"/>
<evidence type="ECO:0000313" key="2">
    <source>
        <dbReference type="Proteomes" id="UP000036987"/>
    </source>
</evidence>
<organism evidence="1 2">
    <name type="scientific">Zostera marina</name>
    <name type="common">Eelgrass</name>
    <dbReference type="NCBI Taxonomy" id="29655"/>
    <lineage>
        <taxon>Eukaryota</taxon>
        <taxon>Viridiplantae</taxon>
        <taxon>Streptophyta</taxon>
        <taxon>Embryophyta</taxon>
        <taxon>Tracheophyta</taxon>
        <taxon>Spermatophyta</taxon>
        <taxon>Magnoliopsida</taxon>
        <taxon>Liliopsida</taxon>
        <taxon>Zosteraceae</taxon>
        <taxon>Zostera</taxon>
    </lineage>
</organism>
<name>A0A0K9PAI8_ZOSMR</name>
<evidence type="ECO:0000313" key="1">
    <source>
        <dbReference type="EMBL" id="KMZ65252.1"/>
    </source>
</evidence>
<protein>
    <submittedName>
        <fullName evidence="1">Uncharacterized protein</fullName>
    </submittedName>
</protein>
<keyword evidence="2" id="KW-1185">Reference proteome</keyword>
<reference evidence="2" key="1">
    <citation type="journal article" date="2016" name="Nature">
        <title>The genome of the seagrass Zostera marina reveals angiosperm adaptation to the sea.</title>
        <authorList>
            <person name="Olsen J.L."/>
            <person name="Rouze P."/>
            <person name="Verhelst B."/>
            <person name="Lin Y.-C."/>
            <person name="Bayer T."/>
            <person name="Collen J."/>
            <person name="Dattolo E."/>
            <person name="De Paoli E."/>
            <person name="Dittami S."/>
            <person name="Maumus F."/>
            <person name="Michel G."/>
            <person name="Kersting A."/>
            <person name="Lauritano C."/>
            <person name="Lohaus R."/>
            <person name="Toepel M."/>
            <person name="Tonon T."/>
            <person name="Vanneste K."/>
            <person name="Amirebrahimi M."/>
            <person name="Brakel J."/>
            <person name="Bostroem C."/>
            <person name="Chovatia M."/>
            <person name="Grimwood J."/>
            <person name="Jenkins J.W."/>
            <person name="Jueterbock A."/>
            <person name="Mraz A."/>
            <person name="Stam W.T."/>
            <person name="Tice H."/>
            <person name="Bornberg-Bauer E."/>
            <person name="Green P.J."/>
            <person name="Pearson G.A."/>
            <person name="Procaccini G."/>
            <person name="Duarte C.M."/>
            <person name="Schmutz J."/>
            <person name="Reusch T.B.H."/>
            <person name="Van de Peer Y."/>
        </authorList>
    </citation>
    <scope>NUCLEOTIDE SEQUENCE [LARGE SCALE GENOMIC DNA]</scope>
    <source>
        <strain evidence="2">cv. Finnish</strain>
    </source>
</reference>